<feature type="compositionally biased region" description="Basic and acidic residues" evidence="1">
    <location>
        <begin position="134"/>
        <end position="147"/>
    </location>
</feature>
<feature type="compositionally biased region" description="Basic and acidic residues" evidence="1">
    <location>
        <begin position="194"/>
        <end position="206"/>
    </location>
</feature>
<evidence type="ECO:0000313" key="2">
    <source>
        <dbReference type="EMBL" id="CAD5123881.1"/>
    </source>
</evidence>
<comment type="caution">
    <text evidence="2">The sequence shown here is derived from an EMBL/GenBank/DDBJ whole genome shotgun (WGS) entry which is preliminary data.</text>
</comment>
<feature type="compositionally biased region" description="Polar residues" evidence="1">
    <location>
        <begin position="230"/>
        <end position="242"/>
    </location>
</feature>
<accession>A0A7I8W8H9</accession>
<evidence type="ECO:0000256" key="1">
    <source>
        <dbReference type="SAM" id="MobiDB-lite"/>
    </source>
</evidence>
<feature type="compositionally biased region" description="Basic and acidic residues" evidence="1">
    <location>
        <begin position="251"/>
        <end position="261"/>
    </location>
</feature>
<feature type="compositionally biased region" description="Basic and acidic residues" evidence="1">
    <location>
        <begin position="277"/>
        <end position="300"/>
    </location>
</feature>
<evidence type="ECO:0000313" key="3">
    <source>
        <dbReference type="Proteomes" id="UP000549394"/>
    </source>
</evidence>
<feature type="compositionally biased region" description="Basic residues" evidence="1">
    <location>
        <begin position="148"/>
        <end position="159"/>
    </location>
</feature>
<protein>
    <submittedName>
        <fullName evidence="2">DgyrCDS12188</fullName>
    </submittedName>
</protein>
<feature type="compositionally biased region" description="Basic residues" evidence="1">
    <location>
        <begin position="16"/>
        <end position="25"/>
    </location>
</feature>
<keyword evidence="3" id="KW-1185">Reference proteome</keyword>
<reference evidence="2 3" key="1">
    <citation type="submission" date="2020-08" db="EMBL/GenBank/DDBJ databases">
        <authorList>
            <person name="Hejnol A."/>
        </authorList>
    </citation>
    <scope>NUCLEOTIDE SEQUENCE [LARGE SCALE GENOMIC DNA]</scope>
</reference>
<name>A0A7I8W8H9_9ANNE</name>
<feature type="region of interest" description="Disordered" evidence="1">
    <location>
        <begin position="277"/>
        <end position="317"/>
    </location>
</feature>
<feature type="compositionally biased region" description="Basic and acidic residues" evidence="1">
    <location>
        <begin position="482"/>
        <end position="496"/>
    </location>
</feature>
<organism evidence="2 3">
    <name type="scientific">Dimorphilus gyrociliatus</name>
    <dbReference type="NCBI Taxonomy" id="2664684"/>
    <lineage>
        <taxon>Eukaryota</taxon>
        <taxon>Metazoa</taxon>
        <taxon>Spiralia</taxon>
        <taxon>Lophotrochozoa</taxon>
        <taxon>Annelida</taxon>
        <taxon>Polychaeta</taxon>
        <taxon>Polychaeta incertae sedis</taxon>
        <taxon>Dinophilidae</taxon>
        <taxon>Dimorphilus</taxon>
    </lineage>
</organism>
<gene>
    <name evidence="2" type="ORF">DGYR_LOCUS11510</name>
</gene>
<feature type="region of interest" description="Disordered" evidence="1">
    <location>
        <begin position="1"/>
        <end position="261"/>
    </location>
</feature>
<feature type="compositionally biased region" description="Low complexity" evidence="1">
    <location>
        <begin position="497"/>
        <end position="507"/>
    </location>
</feature>
<feature type="region of interest" description="Disordered" evidence="1">
    <location>
        <begin position="482"/>
        <end position="511"/>
    </location>
</feature>
<dbReference type="AlphaFoldDB" id="A0A7I8W8H9"/>
<sequence length="990" mass="111988">MSESQSASELNDWRVCHKSRNKSKSKIGGSRGNLKKSSSVKNPAKKVSSFKKAGSNSRLAKKPSAPTKKSKDNLKKNSKYNSVREVSRSRKDEEEGCCPCLGSGTQEKGKRAKAVKSARGRSSPVSHRGKQGVKPKEKFSPSVDIKKPALRKISSKKMNKPSLQVQETLSISRPVKQSLEVPVEKFPPPSPPELPRDDDVDKRNTEPDLIDTTISINKETDESVHEQKKLGQTPSKLQSSQDDLPVTPDRFTSEEKNVEQMRADKEMDNLTPVEPKTEISIHSDIHKKRTEEREFSEPLKENTNSLKPVDSTKENNTNYSKKKYRRDLIPFFLKGNYGSVKPLFELNDLWFRSVDDSKDYINTTTIAVEQAEKGIFETLDENDELTKLFIEKISLSKELSDKEFKLNTELENKRELRLHFAKINSLTSDGNYKQISTIFDSLLKGPRTISKTSQLSTKWTKEQALNSASVLFQKITKKTEEKEIKQEKEQEKEQSKIKTNTSISTNNEETKESAWQLAKRYDFSSDPNFEEKRRNNRDKFLKLLEEHTLYKGPTRGSYQMPIIDFPLSVPALNNNVLGDNQLRDLYLSHWRKLVPNCEPNFSAIPKLKFINPSFITLVKSKQTENIVLLGVGKKSIVVAGYMQDSGNSTSEILMESSWNLQVEGRLNNYSGRPTVINNCNATGQLAVAIKIYKASSNDATAVNLVKEAVMMNYANRNVKFGGPQFMGLVNLSSNKEFLPIGIVSILNGDPETFEVVTLDRLLWQEVCSRLENPPKQILENIRWMKLLLNLTKLLHKYHRRLIVLNKLRMNSIVLRYIDGKGWTNPKPTNLSEATLLKGYSKCLNYQLTTISKVKSNGAGDTLATENRSFSADITALGNIIRDVNLALNLGLEGIVEYIQSDTPTRDYWSTCDVIEALEGAMRERQLEMKKKAEEAQVAPSVGVEKLKNLFRTSIQQPLEEKTSKAYATIGTKYTSNSSISGDFCFKCCRR</sequence>
<feature type="compositionally biased region" description="Polar residues" evidence="1">
    <location>
        <begin position="161"/>
        <end position="171"/>
    </location>
</feature>
<feature type="compositionally biased region" description="Basic and acidic residues" evidence="1">
    <location>
        <begin position="218"/>
        <end position="229"/>
    </location>
</feature>
<dbReference type="Proteomes" id="UP000549394">
    <property type="component" value="Unassembled WGS sequence"/>
</dbReference>
<proteinExistence type="predicted"/>
<feature type="compositionally biased region" description="Basic residues" evidence="1">
    <location>
        <begin position="110"/>
        <end position="119"/>
    </location>
</feature>
<dbReference type="EMBL" id="CAJFCJ010000019">
    <property type="protein sequence ID" value="CAD5123881.1"/>
    <property type="molecule type" value="Genomic_DNA"/>
</dbReference>